<dbReference type="InterPro" id="IPR000198">
    <property type="entry name" value="RhoGAP_dom"/>
</dbReference>
<feature type="compositionally biased region" description="Pro residues" evidence="7">
    <location>
        <begin position="212"/>
        <end position="225"/>
    </location>
</feature>
<dbReference type="PROSITE" id="PS50105">
    <property type="entry name" value="SAM_DOMAIN"/>
    <property type="match status" value="1"/>
</dbReference>
<proteinExistence type="predicted"/>
<dbReference type="InterPro" id="IPR000159">
    <property type="entry name" value="RA_dom"/>
</dbReference>
<evidence type="ECO:0000313" key="13">
    <source>
        <dbReference type="Proteomes" id="UP000504611"/>
    </source>
</evidence>
<dbReference type="SMART" id="SM00454">
    <property type="entry name" value="SAM"/>
    <property type="match status" value="1"/>
</dbReference>
<dbReference type="PROSITE" id="PS50238">
    <property type="entry name" value="RHOGAP"/>
    <property type="match status" value="1"/>
</dbReference>
<dbReference type="GO" id="GO:0005737">
    <property type="term" value="C:cytoplasm"/>
    <property type="evidence" value="ECO:0007669"/>
    <property type="project" value="UniProtKB-SubCell"/>
</dbReference>
<dbReference type="CDD" id="cd13259">
    <property type="entry name" value="PH5_ARAP"/>
    <property type="match status" value="1"/>
</dbReference>
<dbReference type="InterPro" id="IPR038508">
    <property type="entry name" value="ArfGAP_dom_sf"/>
</dbReference>
<feature type="domain" description="PH" evidence="8">
    <location>
        <begin position="1389"/>
        <end position="1503"/>
    </location>
</feature>
<evidence type="ECO:0000259" key="10">
    <source>
        <dbReference type="PROSITE" id="PS50115"/>
    </source>
</evidence>
<dbReference type="GO" id="GO:0005096">
    <property type="term" value="F:GTPase activator activity"/>
    <property type="evidence" value="ECO:0007669"/>
    <property type="project" value="UniProtKB-KW"/>
</dbReference>
<dbReference type="Gene3D" id="3.10.20.90">
    <property type="entry name" value="Phosphatidylinositol 3-kinase Catalytic Subunit, Chain A, domain 1"/>
    <property type="match status" value="1"/>
</dbReference>
<dbReference type="CTD" id="116985"/>
<accession>A0A6I9Q7A7</accession>
<evidence type="ECO:0000256" key="3">
    <source>
        <dbReference type="ARBA" id="ARBA00022490"/>
    </source>
</evidence>
<keyword evidence="2" id="KW-0343">GTPase activation</keyword>
<evidence type="ECO:0000256" key="6">
    <source>
        <dbReference type="PROSITE-ProRule" id="PRU00288"/>
    </source>
</evidence>
<keyword evidence="6" id="KW-0862">Zinc</keyword>
<feature type="domain" description="SAM" evidence="9">
    <location>
        <begin position="3"/>
        <end position="67"/>
    </location>
</feature>
<evidence type="ECO:0000256" key="2">
    <source>
        <dbReference type="ARBA" id="ARBA00022468"/>
    </source>
</evidence>
<dbReference type="InterPro" id="IPR037858">
    <property type="entry name" value="RhoGAP_ARAP"/>
</dbReference>
<dbReference type="Pfam" id="PF00536">
    <property type="entry name" value="SAM_1"/>
    <property type="match status" value="1"/>
</dbReference>
<dbReference type="PANTHER" id="PTHR45899">
    <property type="entry name" value="RHO GTPASE ACTIVATING PROTEIN AT 15B, ISOFORM C"/>
    <property type="match status" value="1"/>
</dbReference>
<dbReference type="PROSITE" id="PS50003">
    <property type="entry name" value="PH_DOMAIN"/>
    <property type="match status" value="3"/>
</dbReference>
<evidence type="ECO:0000259" key="9">
    <source>
        <dbReference type="PROSITE" id="PS50105"/>
    </source>
</evidence>
<dbReference type="SUPFAM" id="SSF50729">
    <property type="entry name" value="PH domain-like"/>
    <property type="match status" value="4"/>
</dbReference>
<dbReference type="KEGG" id="ncc:104968289"/>
<feature type="compositionally biased region" description="Basic and acidic residues" evidence="7">
    <location>
        <begin position="81"/>
        <end position="101"/>
    </location>
</feature>
<feature type="region of interest" description="Disordered" evidence="7">
    <location>
        <begin position="73"/>
        <end position="429"/>
    </location>
</feature>
<feature type="compositionally biased region" description="Basic and acidic residues" evidence="7">
    <location>
        <begin position="110"/>
        <end position="157"/>
    </location>
</feature>
<dbReference type="PROSITE" id="PS50115">
    <property type="entry name" value="ARFGAP"/>
    <property type="match status" value="1"/>
</dbReference>
<dbReference type="SUPFAM" id="SSF47769">
    <property type="entry name" value="SAM/Pointed domain"/>
    <property type="match status" value="1"/>
</dbReference>
<dbReference type="PRINTS" id="PR00405">
    <property type="entry name" value="REVINTRACTNG"/>
</dbReference>
<dbReference type="InterPro" id="IPR008936">
    <property type="entry name" value="Rho_GTPase_activation_prot"/>
</dbReference>
<dbReference type="InterPro" id="IPR037278">
    <property type="entry name" value="ARFGAP/RecO"/>
</dbReference>
<dbReference type="FunFam" id="2.30.29.30:FF:000170">
    <property type="entry name" value="Arf-GAP with Rho-GAP domain, ANK repeat and PH domain-containing protein 1"/>
    <property type="match status" value="1"/>
</dbReference>
<dbReference type="SMART" id="SM00105">
    <property type="entry name" value="ArfGap"/>
    <property type="match status" value="1"/>
</dbReference>
<feature type="domain" description="PH" evidence="8">
    <location>
        <begin position="859"/>
        <end position="966"/>
    </location>
</feature>
<dbReference type="InterPro" id="IPR001660">
    <property type="entry name" value="SAM"/>
</dbReference>
<keyword evidence="13" id="KW-1185">Reference proteome</keyword>
<feature type="domain" description="Ras-associating" evidence="11">
    <location>
        <begin position="1287"/>
        <end position="1376"/>
    </location>
</feature>
<dbReference type="Gene3D" id="1.10.555.10">
    <property type="entry name" value="Rho GTPase activation protein"/>
    <property type="match status" value="1"/>
</dbReference>
<protein>
    <submittedName>
        <fullName evidence="14">Arf-GAP with Rho-GAP domain, ANK repeat and PH domain-containing protein 1</fullName>
    </submittedName>
</protein>
<dbReference type="Pfam" id="PF01412">
    <property type="entry name" value="ArfGap"/>
    <property type="match status" value="1"/>
</dbReference>
<feature type="domain" description="Arf-GAP" evidence="10">
    <location>
        <begin position="651"/>
        <end position="765"/>
    </location>
</feature>
<dbReference type="GO" id="GO:0007165">
    <property type="term" value="P:signal transduction"/>
    <property type="evidence" value="ECO:0007669"/>
    <property type="project" value="InterPro"/>
</dbReference>
<name>A0A6I9Q7A7_9TELE</name>
<dbReference type="SMART" id="SM00233">
    <property type="entry name" value="PH"/>
    <property type="match status" value="4"/>
</dbReference>
<keyword evidence="6" id="KW-0479">Metal-binding</keyword>
<dbReference type="GO" id="GO:0005547">
    <property type="term" value="F:phosphatidylinositol-3,4,5-trisphosphate binding"/>
    <property type="evidence" value="ECO:0007669"/>
    <property type="project" value="InterPro"/>
</dbReference>
<dbReference type="Pfam" id="PF00620">
    <property type="entry name" value="RhoGAP"/>
    <property type="match status" value="1"/>
</dbReference>
<dbReference type="Proteomes" id="UP000504611">
    <property type="component" value="Unplaced"/>
</dbReference>
<feature type="compositionally biased region" description="Basic and acidic residues" evidence="7">
    <location>
        <begin position="166"/>
        <end position="190"/>
    </location>
</feature>
<dbReference type="InterPro" id="IPR001849">
    <property type="entry name" value="PH_domain"/>
</dbReference>
<dbReference type="GeneID" id="104968289"/>
<evidence type="ECO:0000259" key="8">
    <source>
        <dbReference type="PROSITE" id="PS50003"/>
    </source>
</evidence>
<comment type="subcellular location">
    <subcellularLocation>
        <location evidence="1">Cytoplasm</location>
    </subcellularLocation>
</comment>
<dbReference type="SUPFAM" id="SSF48350">
    <property type="entry name" value="GTPase activation domain, GAP"/>
    <property type="match status" value="1"/>
</dbReference>
<feature type="compositionally biased region" description="Low complexity" evidence="7">
    <location>
        <begin position="386"/>
        <end position="398"/>
    </location>
</feature>
<dbReference type="CDD" id="cd08837">
    <property type="entry name" value="ArfGap_ARAP"/>
    <property type="match status" value="1"/>
</dbReference>
<evidence type="ECO:0000259" key="12">
    <source>
        <dbReference type="PROSITE" id="PS50238"/>
    </source>
</evidence>
<evidence type="ECO:0000256" key="5">
    <source>
        <dbReference type="ARBA" id="ARBA00022737"/>
    </source>
</evidence>
<dbReference type="SMART" id="SM00324">
    <property type="entry name" value="RhoGAP"/>
    <property type="match status" value="1"/>
</dbReference>
<dbReference type="InterPro" id="IPR013761">
    <property type="entry name" value="SAM/pointed_sf"/>
</dbReference>
<evidence type="ECO:0000256" key="7">
    <source>
        <dbReference type="SAM" id="MobiDB-lite"/>
    </source>
</evidence>
<dbReference type="InterPro" id="IPR001164">
    <property type="entry name" value="ArfGAP_dom"/>
</dbReference>
<feature type="domain" description="PH" evidence="8">
    <location>
        <begin position="614"/>
        <end position="645"/>
    </location>
</feature>
<keyword evidence="3" id="KW-0963">Cytoplasm</keyword>
<evidence type="ECO:0000259" key="11">
    <source>
        <dbReference type="PROSITE" id="PS50200"/>
    </source>
</evidence>
<dbReference type="Gene3D" id="1.10.220.150">
    <property type="entry name" value="Arf GTPase activating protein"/>
    <property type="match status" value="1"/>
</dbReference>
<dbReference type="OrthoDB" id="29546at2759"/>
<keyword evidence="5" id="KW-0677">Repeat</keyword>
<keyword evidence="4" id="KW-0597">Phosphoprotein</keyword>
<dbReference type="GO" id="GO:0008270">
    <property type="term" value="F:zinc ion binding"/>
    <property type="evidence" value="ECO:0007669"/>
    <property type="project" value="UniProtKB-KW"/>
</dbReference>
<dbReference type="Gene3D" id="1.10.150.50">
    <property type="entry name" value="Transcription Factor, Ets-1"/>
    <property type="match status" value="1"/>
</dbReference>
<sequence length="1561" mass="175426">MSESCLTVWDWLSVLRLEQYSEAFRSAGLASFLQCRNLTSETLDQMGITLPGHQRRILASLNKTHAKSDAQIDTYSYILPPKRDQRPEETEPPKVLQRERAVPIPVEDTPVPKERGLRDGETSRPTPREREKPVPRERQVHRMKEESGEAEEKKPVPEQRQTAARGGKEEERDGGGDGERRRPVPKERTRFLSSPPDDCDPSQVISPTADPSLPPVPPRSTPNCPPQCFSSPLSPSPAARTPVSPKLDRHAFKTPTVQSRSVFHSSPTHAPLPPPETPSARTRPQTLDIQPPAHHLGSDGGRQISPVSPTAPQSDGISAPPLPPKVGAVPKGPPPIPHRLPAHSPRTHSPSHIKTVADDIQKDQTPQVPPRIRTPQTLEDAHQSTQPVAQPALPARRAPQPPRESRLDSLNESSDEYEDPDFFNPGLNRMTGFERDMSLQVPGHVKAKRSSWFSDDEQLDDDDPWQEGGIGNLQGSVYLPNTGRLSSASKDDSSQLAAVIKMGWLDKNPPQGRGGAGEGVDLVSGLLDCGDASLLLRLRDELRMGHEAVDGATGLWALQPHVQGAAERIHHLNLEQREDVRGLKMYESDYRIGVGITSIEMNVGNIKETDRRGFDLTTPYRIFSFIAESEQLREQWVDSMRDAIGEALSNSEVADRIWEEPSNSLCADCEAPKPEWAAINLCVVVCKRCAGEHRGLGPSISKVRSLKMDRKVWTEELIKVFLLLGNERVNSFWAANIPPSEALVPSSCSEERRRFITNKYRQGKYRKYHPLFGNQKELNNALLINVQGSDVLETLSLIFCGADVNCPTGMPSSPSALSLATTHTQPLQAELISHNLNTELPRSEPGGGMDTRPYLPAPCVSHNGFLFKTASMARAITERKAKEEFSRRWCTLNDGTYSYYESDKNSNPNGALKASEIVCLAVDPPYRHGYEHTFELYSESERLYLFGTDDPDGHKEWVKSIARSLIPASAEPLLRLAFERIGRLKCKDGLNLQTSKVGWFALVGSTLHAYLEDSQGEEIHLRKLNELSIQQDNEVLVLVERGRTLYIEGERKLDFAGWCTAIQAAAGSGGDTLSQQQLTETDIPVMVHSCIGYITQCGLTSEGIYRKSGVNSRVAALCERFHRDARSVRLREGEHQVDDVSTTLKRFFRDLEEGLFTSEESKAWLSAAGIQEESQKISQFQLLLKRLPRVNKATLQALINHLFCVQRFSELNQMNLHNLAIVFGPTLFQTDGKDYTAGRAVEDLIQHYTLIFEVDEQQLKKQLEEITVIIKVRETLNTKFPSTEPGGHFICTVYLEEKKETAEQHVKIPGSMTAAELTCEVLDRRNIRVKDKEYWNCWEVSDKEEMERPLHYQERVLPILHSFGTDSHLLIKKHLAMEAMMVYLASKVDLSKHGMMKFREERSILGLGLSSGSFHDRYFILNSSSLRMYKEVRSNRPERDWAVKSLKVYLGIKKKLRPPTCWGLTVVCESKKQEKQEKQQWYLCCDTQTEMREWYATLLSIQYDGNVWPQDGLQLTRVSRVLPDTRHGNVSLIPLRGSENEMRNSVAAFSQDPLALFRDVR</sequence>
<dbReference type="RefSeq" id="XP_010796171.1">
    <property type="nucleotide sequence ID" value="XM_010797869.1"/>
</dbReference>
<dbReference type="Pfam" id="PF00788">
    <property type="entry name" value="RA"/>
    <property type="match status" value="1"/>
</dbReference>
<keyword evidence="6" id="KW-0863">Zinc-finger</keyword>
<gene>
    <name evidence="14" type="primary">arap1</name>
</gene>
<dbReference type="Gene3D" id="2.30.29.30">
    <property type="entry name" value="Pleckstrin-homology domain (PH domain)/Phosphotyrosine-binding domain (PTB)"/>
    <property type="match status" value="3"/>
</dbReference>
<dbReference type="PANTHER" id="PTHR45899:SF3">
    <property type="entry name" value="ARF-GAP WITH RHO-GAP DOMAIN, ANK REPEAT AND PH DOMAIN-CONTAINING PROTEIN 1"/>
    <property type="match status" value="1"/>
</dbReference>
<dbReference type="SUPFAM" id="SSF57863">
    <property type="entry name" value="ArfGap/RecO-like zinc finger"/>
    <property type="match status" value="1"/>
</dbReference>
<feature type="compositionally biased region" description="Polar residues" evidence="7">
    <location>
        <begin position="305"/>
        <end position="316"/>
    </location>
</feature>
<feature type="domain" description="Rho-GAP" evidence="12">
    <location>
        <begin position="1076"/>
        <end position="1252"/>
    </location>
</feature>
<dbReference type="PROSITE" id="PS50200">
    <property type="entry name" value="RA"/>
    <property type="match status" value="1"/>
</dbReference>
<evidence type="ECO:0000256" key="4">
    <source>
        <dbReference type="ARBA" id="ARBA00022553"/>
    </source>
</evidence>
<dbReference type="InterPro" id="IPR011993">
    <property type="entry name" value="PH-like_dom_sf"/>
</dbReference>
<reference evidence="14" key="1">
    <citation type="submission" date="2025-08" db="UniProtKB">
        <authorList>
            <consortium name="RefSeq"/>
        </authorList>
    </citation>
    <scope>IDENTIFICATION</scope>
    <source>
        <tissue evidence="14">Muscle</tissue>
    </source>
</reference>
<evidence type="ECO:0000313" key="14">
    <source>
        <dbReference type="RefSeq" id="XP_010796171.1"/>
    </source>
</evidence>
<dbReference type="Pfam" id="PF00169">
    <property type="entry name" value="PH"/>
    <property type="match status" value="2"/>
</dbReference>
<dbReference type="InterPro" id="IPR052227">
    <property type="entry name" value="Arf-Rho-GAP_ANK-PH_domain"/>
</dbReference>
<dbReference type="CDD" id="cd04385">
    <property type="entry name" value="RhoGAP_ARAP"/>
    <property type="match status" value="1"/>
</dbReference>
<organism evidence="13 14">
    <name type="scientific">Notothenia coriiceps</name>
    <name type="common">black rockcod</name>
    <dbReference type="NCBI Taxonomy" id="8208"/>
    <lineage>
        <taxon>Eukaryota</taxon>
        <taxon>Metazoa</taxon>
        <taxon>Chordata</taxon>
        <taxon>Craniata</taxon>
        <taxon>Vertebrata</taxon>
        <taxon>Euteleostomi</taxon>
        <taxon>Actinopterygii</taxon>
        <taxon>Neopterygii</taxon>
        <taxon>Teleostei</taxon>
        <taxon>Neoteleostei</taxon>
        <taxon>Acanthomorphata</taxon>
        <taxon>Eupercaria</taxon>
        <taxon>Perciformes</taxon>
        <taxon>Notothenioidei</taxon>
        <taxon>Nototheniidae</taxon>
        <taxon>Notothenia</taxon>
    </lineage>
</organism>
<evidence type="ECO:0000256" key="1">
    <source>
        <dbReference type="ARBA" id="ARBA00004496"/>
    </source>
</evidence>